<sequence length="319" mass="35227">MSLRRTLDAMGAMVERASSVPLSASCMVNRAEMLALVERARAELPVELDQAAELLVAHQEVISRAESEAEQLLAQAQADAERLIMESALVASARARSDQILDAARAEAARLLRECDLYTDNRLAALQADLARTLGQVQRGRDRLRERSELDYLDPLADEADPEGRDVQVDYEAVERQRARELQQEQRRARDQAYDHQRDQAYDHRADTEDAYDQDAYDQDRAAEPDRAGAPRASRSGPEFEHRPDARDEPGARHSRPAARDTPDTAGADLTGAAASSDAQNHPEHDENGRIPIPVGAGPERRVLDLTAVERAAERSGLG</sequence>
<reference evidence="3" key="1">
    <citation type="submission" date="2021-11" db="EMBL/GenBank/DDBJ databases">
        <title>Streptomyces corallinus and Kineosporia corallina sp. nov., two new coral-derived marine actinobacteria.</title>
        <authorList>
            <person name="Buangrab K."/>
            <person name="Sutthacheep M."/>
            <person name="Yeemin T."/>
            <person name="Harunari E."/>
            <person name="Igarashi Y."/>
            <person name="Sripreechasak P."/>
            <person name="Kanchanasin P."/>
            <person name="Tanasupawat S."/>
            <person name="Phongsopitanun W."/>
        </authorList>
    </citation>
    <scope>NUCLEOTIDE SEQUENCE</scope>
    <source>
        <strain evidence="3">JCM 31032</strain>
    </source>
</reference>
<evidence type="ECO:0000313" key="4">
    <source>
        <dbReference type="Proteomes" id="UP001138997"/>
    </source>
</evidence>
<dbReference type="RefSeq" id="WP_231445296.1">
    <property type="nucleotide sequence ID" value="NZ_JAJOMB010000013.1"/>
</dbReference>
<keyword evidence="4" id="KW-1185">Reference proteome</keyword>
<proteinExistence type="predicted"/>
<dbReference type="EMBL" id="JAJOMB010000013">
    <property type="protein sequence ID" value="MCD5313758.1"/>
    <property type="molecule type" value="Genomic_DNA"/>
</dbReference>
<name>A0A9X1NIL0_9ACTN</name>
<dbReference type="Proteomes" id="UP001138997">
    <property type="component" value="Unassembled WGS sequence"/>
</dbReference>
<protein>
    <submittedName>
        <fullName evidence="3">Uncharacterized protein</fullName>
    </submittedName>
</protein>
<evidence type="ECO:0000313" key="3">
    <source>
        <dbReference type="EMBL" id="MCD5313758.1"/>
    </source>
</evidence>
<keyword evidence="1" id="KW-0175">Coiled coil</keyword>
<organism evidence="3 4">
    <name type="scientific">Kineosporia babensis</name>
    <dbReference type="NCBI Taxonomy" id="499548"/>
    <lineage>
        <taxon>Bacteria</taxon>
        <taxon>Bacillati</taxon>
        <taxon>Actinomycetota</taxon>
        <taxon>Actinomycetes</taxon>
        <taxon>Kineosporiales</taxon>
        <taxon>Kineosporiaceae</taxon>
        <taxon>Kineosporia</taxon>
    </lineage>
</organism>
<feature type="region of interest" description="Disordered" evidence="2">
    <location>
        <begin position="176"/>
        <end position="302"/>
    </location>
</feature>
<feature type="compositionally biased region" description="Basic and acidic residues" evidence="2">
    <location>
        <begin position="218"/>
        <end position="229"/>
    </location>
</feature>
<feature type="compositionally biased region" description="Low complexity" evidence="2">
    <location>
        <begin position="265"/>
        <end position="279"/>
    </location>
</feature>
<feature type="compositionally biased region" description="Basic and acidic residues" evidence="2">
    <location>
        <begin position="238"/>
        <end position="263"/>
    </location>
</feature>
<dbReference type="AlphaFoldDB" id="A0A9X1NIL0"/>
<accession>A0A9X1NIL0</accession>
<comment type="caution">
    <text evidence="3">The sequence shown here is derived from an EMBL/GenBank/DDBJ whole genome shotgun (WGS) entry which is preliminary data.</text>
</comment>
<feature type="compositionally biased region" description="Basic and acidic residues" evidence="2">
    <location>
        <begin position="176"/>
        <end position="208"/>
    </location>
</feature>
<evidence type="ECO:0000256" key="2">
    <source>
        <dbReference type="SAM" id="MobiDB-lite"/>
    </source>
</evidence>
<feature type="coiled-coil region" evidence="1">
    <location>
        <begin position="48"/>
        <end position="121"/>
    </location>
</feature>
<gene>
    <name evidence="3" type="ORF">LR394_22895</name>
</gene>
<evidence type="ECO:0000256" key="1">
    <source>
        <dbReference type="SAM" id="Coils"/>
    </source>
</evidence>